<dbReference type="Pfam" id="PF00756">
    <property type="entry name" value="Esterase"/>
    <property type="match status" value="1"/>
</dbReference>
<dbReference type="Gene3D" id="3.40.50.1820">
    <property type="entry name" value="alpha/beta hydrolase"/>
    <property type="match status" value="1"/>
</dbReference>
<dbReference type="InterPro" id="IPR050583">
    <property type="entry name" value="Mycobacterial_A85_antigen"/>
</dbReference>
<sequence length="286" mass="31535">MKEISDAYMKNIKIEEYCPASHAEAKKNVAYGTMSHQNYYSNTTHSERGYNVLLPANYNPSKKYPVLYILHGIFGDEFSMTEGANAIKEIVGNQISEGTAKEMIVVFPNMYACTNGQPPSFSDAGVAGYDNFINDLVNDLMPHIESKYSVLTGRENTAIAGFSMGGREILYIGITRPDLFGYVMAIAPAPGVTPSRDSNMIHKGQLSENELRIANQNAMPYALMICCGTSDEVVGGFPESYHKILERNNTNHIWYTVGGADHNSIAIRSGINNFVGAIFHADKYTK</sequence>
<dbReference type="InterPro" id="IPR000801">
    <property type="entry name" value="Esterase-like"/>
</dbReference>
<dbReference type="InterPro" id="IPR029058">
    <property type="entry name" value="AB_hydrolase_fold"/>
</dbReference>
<dbReference type="ESTHER" id="9firm-d2kfp6">
    <property type="family name" value="A85-Feruloyl-Esterase"/>
</dbReference>
<evidence type="ECO:0000313" key="1">
    <source>
        <dbReference type="EMBL" id="ACZ98648.1"/>
    </source>
</evidence>
<proteinExistence type="predicted"/>
<organism evidence="1">
    <name type="scientific">Cellulosilyticum ruminicola</name>
    <dbReference type="NCBI Taxonomy" id="425254"/>
    <lineage>
        <taxon>Bacteria</taxon>
        <taxon>Bacillati</taxon>
        <taxon>Bacillota</taxon>
        <taxon>Clostridia</taxon>
        <taxon>Lachnospirales</taxon>
        <taxon>Cellulosilyticaceae</taxon>
        <taxon>Cellulosilyticum</taxon>
    </lineage>
</organism>
<protein>
    <submittedName>
        <fullName evidence="1">Esterase</fullName>
    </submittedName>
</protein>
<accession>D2KFP6</accession>
<feature type="non-terminal residue" evidence="1">
    <location>
        <position position="286"/>
    </location>
</feature>
<reference evidence="1" key="1">
    <citation type="journal article" date="2010" name="Appl. Environ. Microbiol.">
        <title>Cellulosilyticum ruminicola, a newly described rumen bacterium that possesses redundant fibrolytic-protein-encoding genes and degrades lignocellulose with multiple carbohydrate- borne fibrolytic enzymes.</title>
        <authorList>
            <person name="Cai S."/>
            <person name="Li J."/>
            <person name="Hu F.Z."/>
            <person name="Zhang K."/>
            <person name="Luo Y."/>
            <person name="Janto B."/>
            <person name="Boissy R."/>
            <person name="Ehrlich G."/>
            <person name="Dong X."/>
        </authorList>
    </citation>
    <scope>NUCLEOTIDE SEQUENCE</scope>
    <source>
        <strain evidence="1">CGMCC 1.5065</strain>
    </source>
</reference>
<dbReference type="PANTHER" id="PTHR48098">
    <property type="entry name" value="ENTEROCHELIN ESTERASE-RELATED"/>
    <property type="match status" value="1"/>
</dbReference>
<dbReference type="AlphaFoldDB" id="D2KFP6"/>
<dbReference type="SMR" id="D2KFP6"/>
<name>D2KFP6_9FIRM</name>
<dbReference type="PANTHER" id="PTHR48098:SF1">
    <property type="entry name" value="DIACYLGLYCEROL ACYLTRANSFERASE_MYCOLYLTRANSFERASE AG85A"/>
    <property type="match status" value="1"/>
</dbReference>
<dbReference type="SUPFAM" id="SSF53474">
    <property type="entry name" value="alpha/beta-Hydrolases"/>
    <property type="match status" value="1"/>
</dbReference>
<dbReference type="EMBL" id="GU211324">
    <property type="protein sequence ID" value="ACZ98648.1"/>
    <property type="molecule type" value="Genomic_DNA"/>
</dbReference>